<feature type="domain" description="Bacterial type II secretion system protein E" evidence="4">
    <location>
        <begin position="175"/>
        <end position="567"/>
    </location>
</feature>
<dbReference type="PANTHER" id="PTHR30258">
    <property type="entry name" value="TYPE II SECRETION SYSTEM PROTEIN GSPE-RELATED"/>
    <property type="match status" value="1"/>
</dbReference>
<dbReference type="PANTHER" id="PTHR30258:SF3">
    <property type="entry name" value="SLL1921 PROTEIN"/>
    <property type="match status" value="1"/>
</dbReference>
<dbReference type="SUPFAM" id="SSF160246">
    <property type="entry name" value="EspE N-terminal domain-like"/>
    <property type="match status" value="1"/>
</dbReference>
<comment type="similarity">
    <text evidence="1">Belongs to the GSP E family.</text>
</comment>
<name>A0A2H0URS9_9BACT</name>
<dbReference type="Gene3D" id="3.30.300.160">
    <property type="entry name" value="Type II secretion system, protein E, N-terminal domain"/>
    <property type="match status" value="1"/>
</dbReference>
<dbReference type="Proteomes" id="UP000231157">
    <property type="component" value="Unassembled WGS sequence"/>
</dbReference>
<dbReference type="Pfam" id="PF05157">
    <property type="entry name" value="MshEN"/>
    <property type="match status" value="1"/>
</dbReference>
<dbReference type="Gene3D" id="3.30.450.90">
    <property type="match status" value="1"/>
</dbReference>
<evidence type="ECO:0000256" key="3">
    <source>
        <dbReference type="ARBA" id="ARBA00022840"/>
    </source>
</evidence>
<dbReference type="GO" id="GO:0005886">
    <property type="term" value="C:plasma membrane"/>
    <property type="evidence" value="ECO:0007669"/>
    <property type="project" value="TreeGrafter"/>
</dbReference>
<keyword evidence="2" id="KW-0547">Nucleotide-binding</keyword>
<protein>
    <recommendedName>
        <fullName evidence="8">AAA+ ATPase domain-containing protein</fullName>
    </recommendedName>
</protein>
<dbReference type="FunFam" id="3.30.300.160:FF:000002">
    <property type="entry name" value="Type II secretion system protein E"/>
    <property type="match status" value="1"/>
</dbReference>
<dbReference type="CDD" id="cd01129">
    <property type="entry name" value="PulE-GspE-like"/>
    <property type="match status" value="1"/>
</dbReference>
<accession>A0A2H0URS9</accession>
<sequence length="571" mass="64348">MLHIPENEFKKILVGDKVITAEQFDKATSEARRMGTNVANILLEQNLITTEYYQTLLSKFYNLEPANLGEKQINEEVFKLIPENIARQKRIIVFGKEQDGTIDVAMEDPSDLITIEYLTNHLKSKIKPFLASRDDMNQGLAIYGQKVAEDFSKEIEKNIQASLKNKLSSRDVKEAATDLPIVSLTDNLLSYAMALHTSDIHIEVLETEVLVRFRIDGILHEIMRIPKEVHTALVARFKFLSGLKLDEHVKPQDGRFRHKVGIDVIDIRVSIIPTFYGEKVEMRLLSATERPLSFEELGLFSDTINAIKKNITKTYGMILVTGPTGSGKTTTLYSIMAALNKTEINIVTIEDPIEYYMKYVNQIQVNSQAGITFANGLRAILRQDPNVVMVGEIRDEETAEISVHAALTGHLVLSSIHTNDAPTAIPRFIDLKVAPFLAAAVMNLIIAQRLVRRLCMTCIQSYKVEDEMQKALQKQMNDLGLTTNFQIPKTMFKGKGCSACNGTGYKGRIGIYEVLNISEDVRKYIVEPDFSLDGLKEIAKKEGFISMFEDGLRKVERGVTTLEEILRVIRE</sequence>
<organism evidence="6 7">
    <name type="scientific">Candidatus Harrisonbacteria bacterium CG10_big_fil_rev_8_21_14_0_10_40_38</name>
    <dbReference type="NCBI Taxonomy" id="1974583"/>
    <lineage>
        <taxon>Bacteria</taxon>
        <taxon>Candidatus Harrisoniibacteriota</taxon>
    </lineage>
</organism>
<dbReference type="FunFam" id="3.40.50.300:FF:000398">
    <property type="entry name" value="Type IV pilus assembly ATPase PilB"/>
    <property type="match status" value="1"/>
</dbReference>
<dbReference type="EMBL" id="PFAZ01000007">
    <property type="protein sequence ID" value="PIR89101.1"/>
    <property type="molecule type" value="Genomic_DNA"/>
</dbReference>
<dbReference type="InterPro" id="IPR027417">
    <property type="entry name" value="P-loop_NTPase"/>
</dbReference>
<proteinExistence type="inferred from homology"/>
<evidence type="ECO:0000256" key="2">
    <source>
        <dbReference type="ARBA" id="ARBA00022741"/>
    </source>
</evidence>
<dbReference type="InterPro" id="IPR037257">
    <property type="entry name" value="T2SS_E_N_sf"/>
</dbReference>
<gene>
    <name evidence="6" type="ORF">COU07_02635</name>
</gene>
<dbReference type="InterPro" id="IPR001482">
    <property type="entry name" value="T2SS/T4SS_dom"/>
</dbReference>
<dbReference type="InterPro" id="IPR007831">
    <property type="entry name" value="T2SS_GspE_N"/>
</dbReference>
<comment type="caution">
    <text evidence="6">The sequence shown here is derived from an EMBL/GenBank/DDBJ whole genome shotgun (WGS) entry which is preliminary data.</text>
</comment>
<keyword evidence="3" id="KW-0067">ATP-binding</keyword>
<evidence type="ECO:0000256" key="1">
    <source>
        <dbReference type="ARBA" id="ARBA00006611"/>
    </source>
</evidence>
<dbReference type="Pfam" id="PF00437">
    <property type="entry name" value="T2SSE"/>
    <property type="match status" value="1"/>
</dbReference>
<evidence type="ECO:0000259" key="5">
    <source>
        <dbReference type="Pfam" id="PF05157"/>
    </source>
</evidence>
<evidence type="ECO:0000313" key="6">
    <source>
        <dbReference type="EMBL" id="PIR89101.1"/>
    </source>
</evidence>
<reference evidence="7" key="1">
    <citation type="submission" date="2017-09" db="EMBL/GenBank/DDBJ databases">
        <title>Depth-based differentiation of microbial function through sediment-hosted aquifers and enrichment of novel symbionts in the deep terrestrial subsurface.</title>
        <authorList>
            <person name="Probst A.J."/>
            <person name="Ladd B."/>
            <person name="Jarett J.K."/>
            <person name="Geller-Mcgrath D.E."/>
            <person name="Sieber C.M.K."/>
            <person name="Emerson J.B."/>
            <person name="Anantharaman K."/>
            <person name="Thomas B.C."/>
            <person name="Malmstrom R."/>
            <person name="Stieglmeier M."/>
            <person name="Klingl A."/>
            <person name="Woyke T."/>
            <person name="Ryan C.M."/>
            <person name="Banfield J.F."/>
        </authorList>
    </citation>
    <scope>NUCLEOTIDE SEQUENCE [LARGE SCALE GENOMIC DNA]</scope>
</reference>
<dbReference type="GO" id="GO:0005524">
    <property type="term" value="F:ATP binding"/>
    <property type="evidence" value="ECO:0007669"/>
    <property type="project" value="UniProtKB-KW"/>
</dbReference>
<evidence type="ECO:0008006" key="8">
    <source>
        <dbReference type="Google" id="ProtNLM"/>
    </source>
</evidence>
<feature type="domain" description="Type II secretion system protein GspE N-terminal" evidence="5">
    <location>
        <begin position="61"/>
        <end position="140"/>
    </location>
</feature>
<evidence type="ECO:0000313" key="7">
    <source>
        <dbReference type="Proteomes" id="UP000231157"/>
    </source>
</evidence>
<evidence type="ECO:0000259" key="4">
    <source>
        <dbReference type="Pfam" id="PF00437"/>
    </source>
</evidence>
<dbReference type="Gene3D" id="3.40.50.300">
    <property type="entry name" value="P-loop containing nucleotide triphosphate hydrolases"/>
    <property type="match status" value="1"/>
</dbReference>
<dbReference type="SUPFAM" id="SSF52540">
    <property type="entry name" value="P-loop containing nucleoside triphosphate hydrolases"/>
    <property type="match status" value="1"/>
</dbReference>
<dbReference type="GO" id="GO:0016887">
    <property type="term" value="F:ATP hydrolysis activity"/>
    <property type="evidence" value="ECO:0007669"/>
    <property type="project" value="TreeGrafter"/>
</dbReference>
<dbReference type="AlphaFoldDB" id="A0A2H0URS9"/>